<dbReference type="PROSITE" id="PS51085">
    <property type="entry name" value="2FE2S_FER_2"/>
    <property type="match status" value="1"/>
</dbReference>
<reference evidence="6 7" key="1">
    <citation type="submission" date="2016-02" db="EMBL/GenBank/DDBJ databases">
        <title>Complete genome sequence of Halocynthiibacter arcticus PAMC 20958t from arctic marine sediment.</title>
        <authorList>
            <person name="Lee Y.M."/>
            <person name="Baek K."/>
            <person name="Lee H.K."/>
            <person name="Shin S.C."/>
        </authorList>
    </citation>
    <scope>NUCLEOTIDE SEQUENCE [LARGE SCALE GENOMIC DNA]</scope>
    <source>
        <strain evidence="6">PAMC 20958</strain>
    </source>
</reference>
<dbReference type="STRING" id="1579316.RC74_14300"/>
<dbReference type="RefSeq" id="WP_039001239.1">
    <property type="nucleotide sequence ID" value="NZ_CP014327.1"/>
</dbReference>
<dbReference type="InterPro" id="IPR036010">
    <property type="entry name" value="2Fe-2S_ferredoxin-like_sf"/>
</dbReference>
<dbReference type="Pfam" id="PF00111">
    <property type="entry name" value="Fer2"/>
    <property type="match status" value="1"/>
</dbReference>
<gene>
    <name evidence="6" type="ORF">RC74_14300</name>
</gene>
<dbReference type="Pfam" id="PF01799">
    <property type="entry name" value="Fer2_2"/>
    <property type="match status" value="1"/>
</dbReference>
<evidence type="ECO:0000313" key="7">
    <source>
        <dbReference type="Proteomes" id="UP000070371"/>
    </source>
</evidence>
<dbReference type="InterPro" id="IPR001041">
    <property type="entry name" value="2Fe-2S_ferredoxin-type"/>
</dbReference>
<keyword evidence="1" id="KW-0001">2Fe-2S</keyword>
<keyword evidence="3" id="KW-0408">Iron</keyword>
<dbReference type="InterPro" id="IPR012675">
    <property type="entry name" value="Beta-grasp_dom_sf"/>
</dbReference>
<dbReference type="InterPro" id="IPR036884">
    <property type="entry name" value="2Fe-2S-bd_dom_sf"/>
</dbReference>
<keyword evidence="2" id="KW-0479">Metal-binding</keyword>
<dbReference type="Gene3D" id="3.10.20.30">
    <property type="match status" value="1"/>
</dbReference>
<organism evidence="6 7">
    <name type="scientific">Falsihalocynthiibacter arcticus</name>
    <dbReference type="NCBI Taxonomy" id="1579316"/>
    <lineage>
        <taxon>Bacteria</taxon>
        <taxon>Pseudomonadati</taxon>
        <taxon>Pseudomonadota</taxon>
        <taxon>Alphaproteobacteria</taxon>
        <taxon>Rhodobacterales</taxon>
        <taxon>Roseobacteraceae</taxon>
        <taxon>Falsihalocynthiibacter</taxon>
    </lineage>
</organism>
<dbReference type="SUPFAM" id="SSF47741">
    <property type="entry name" value="CO dehydrogenase ISP C-domain like"/>
    <property type="match status" value="1"/>
</dbReference>
<dbReference type="CDD" id="cd00207">
    <property type="entry name" value="fer2"/>
    <property type="match status" value="1"/>
</dbReference>
<feature type="domain" description="2Fe-2S ferredoxin-type" evidence="5">
    <location>
        <begin position="1"/>
        <end position="74"/>
    </location>
</feature>
<dbReference type="GO" id="GO:0016491">
    <property type="term" value="F:oxidoreductase activity"/>
    <property type="evidence" value="ECO:0007669"/>
    <property type="project" value="InterPro"/>
</dbReference>
<dbReference type="SUPFAM" id="SSF54292">
    <property type="entry name" value="2Fe-2S ferredoxin-like"/>
    <property type="match status" value="1"/>
</dbReference>
<keyword evidence="7" id="KW-1185">Reference proteome</keyword>
<dbReference type="Proteomes" id="UP000070371">
    <property type="component" value="Chromosome"/>
</dbReference>
<evidence type="ECO:0000256" key="3">
    <source>
        <dbReference type="ARBA" id="ARBA00023004"/>
    </source>
</evidence>
<evidence type="ECO:0000256" key="4">
    <source>
        <dbReference type="ARBA" id="ARBA00023014"/>
    </source>
</evidence>
<evidence type="ECO:0000259" key="5">
    <source>
        <dbReference type="PROSITE" id="PS51085"/>
    </source>
</evidence>
<dbReference type="PANTHER" id="PTHR44379">
    <property type="entry name" value="OXIDOREDUCTASE WITH IRON-SULFUR SUBUNIT"/>
    <property type="match status" value="1"/>
</dbReference>
<dbReference type="GO" id="GO:0046872">
    <property type="term" value="F:metal ion binding"/>
    <property type="evidence" value="ECO:0007669"/>
    <property type="project" value="UniProtKB-KW"/>
</dbReference>
<dbReference type="EMBL" id="CP014327">
    <property type="protein sequence ID" value="AML52287.1"/>
    <property type="molecule type" value="Genomic_DNA"/>
</dbReference>
<accession>A0A126V2A1</accession>
<dbReference type="InterPro" id="IPR051452">
    <property type="entry name" value="Diverse_Oxidoreductases"/>
</dbReference>
<proteinExistence type="predicted"/>
<dbReference type="KEGG" id="hat:RC74_14300"/>
<dbReference type="Gene3D" id="1.10.150.120">
    <property type="entry name" value="[2Fe-2S]-binding domain"/>
    <property type="match status" value="1"/>
</dbReference>
<dbReference type="AlphaFoldDB" id="A0A126V2A1"/>
<dbReference type="InterPro" id="IPR002888">
    <property type="entry name" value="2Fe-2S-bd"/>
</dbReference>
<evidence type="ECO:0000256" key="1">
    <source>
        <dbReference type="ARBA" id="ARBA00022714"/>
    </source>
</evidence>
<keyword evidence="4" id="KW-0411">Iron-sulfur</keyword>
<dbReference type="PANTHER" id="PTHR44379:SF2">
    <property type="entry name" value="BLR6218 PROTEIN"/>
    <property type="match status" value="1"/>
</dbReference>
<evidence type="ECO:0000313" key="6">
    <source>
        <dbReference type="EMBL" id="AML52287.1"/>
    </source>
</evidence>
<dbReference type="OrthoDB" id="9792018at2"/>
<evidence type="ECO:0000256" key="2">
    <source>
        <dbReference type="ARBA" id="ARBA00022723"/>
    </source>
</evidence>
<protein>
    <submittedName>
        <fullName evidence="6">Isoquinoline 1-oxidoreductase</fullName>
    </submittedName>
</protein>
<sequence length="152" mass="16024">MKLSVNGTVHDVDVEEDMPLLWVLRDELGITGPKYGCGISQCGACSVHIDGELVKSCQVAAMDVEGEVTTIEGLGTPDLMHTVQQAWVTHQVAQCGYCQSGQIMAAAALLSQNAAPSDAEIDEGMSANLCRCGTYPRIRAAVKTAALQMKGA</sequence>
<dbReference type="GO" id="GO:0051537">
    <property type="term" value="F:2 iron, 2 sulfur cluster binding"/>
    <property type="evidence" value="ECO:0007669"/>
    <property type="project" value="UniProtKB-KW"/>
</dbReference>
<name>A0A126V2A1_9RHOB</name>